<feature type="signal peptide" evidence="3">
    <location>
        <begin position="1"/>
        <end position="24"/>
    </location>
</feature>
<evidence type="ECO:0000256" key="2">
    <source>
        <dbReference type="SAM" id="Phobius"/>
    </source>
</evidence>
<evidence type="ECO:0000256" key="1">
    <source>
        <dbReference type="SAM" id="MobiDB-lite"/>
    </source>
</evidence>
<dbReference type="Proteomes" id="UP000271974">
    <property type="component" value="Unassembled WGS sequence"/>
</dbReference>
<keyword evidence="3" id="KW-0732">Signal</keyword>
<evidence type="ECO:0000313" key="4">
    <source>
        <dbReference type="EMBL" id="RUS75578.1"/>
    </source>
</evidence>
<feature type="region of interest" description="Disordered" evidence="1">
    <location>
        <begin position="218"/>
        <end position="327"/>
    </location>
</feature>
<feature type="chain" id="PRO_5018768775" evidence="3">
    <location>
        <begin position="25"/>
        <end position="327"/>
    </location>
</feature>
<organism evidence="4 5">
    <name type="scientific">Elysia chlorotica</name>
    <name type="common">Eastern emerald elysia</name>
    <name type="synonym">Sea slug</name>
    <dbReference type="NCBI Taxonomy" id="188477"/>
    <lineage>
        <taxon>Eukaryota</taxon>
        <taxon>Metazoa</taxon>
        <taxon>Spiralia</taxon>
        <taxon>Lophotrochozoa</taxon>
        <taxon>Mollusca</taxon>
        <taxon>Gastropoda</taxon>
        <taxon>Heterobranchia</taxon>
        <taxon>Euthyneura</taxon>
        <taxon>Panpulmonata</taxon>
        <taxon>Sacoglossa</taxon>
        <taxon>Placobranchoidea</taxon>
        <taxon>Plakobranchidae</taxon>
        <taxon>Elysia</taxon>
    </lineage>
</organism>
<gene>
    <name evidence="4" type="ORF">EGW08_016672</name>
</gene>
<keyword evidence="2" id="KW-0812">Transmembrane</keyword>
<feature type="compositionally biased region" description="Low complexity" evidence="1">
    <location>
        <begin position="243"/>
        <end position="258"/>
    </location>
</feature>
<accession>A0A3S1B5P8</accession>
<feature type="compositionally biased region" description="Polar residues" evidence="1">
    <location>
        <begin position="283"/>
        <end position="295"/>
    </location>
</feature>
<sequence length="327" mass="36726">MAPVRFVVLFWAAILYCPVTLTVAMSLAAFDNCSGHKPFFCAHNVRCFSHDQYCDPGEDKIQECLPNENPLNWCIINKNNVEAMPDDQCKFACWYRYNQSQLEPLPPETSLIPSTLSPIVSNNTQNETCSSKDTFNHIPPWLVWLSIIEFFIIMALCIVLLLMYKRYKKFDYKCKSKDIAKKANADVNYEEVDDCDPNELQPLETSVDIRRDIQLQASERDTQQRGDPPVEVDHPQQNSVNDSPSTSSTSGYTSSPTSDDVPSITDAERSTSAQQEQPPPPHGQSSSATQLQQPRVSCGIPSPMPRQDETGPTLVAPSGQYRRGELQ</sequence>
<dbReference type="OrthoDB" id="6212962at2759"/>
<comment type="caution">
    <text evidence="4">The sequence shown here is derived from an EMBL/GenBank/DDBJ whole genome shotgun (WGS) entry which is preliminary data.</text>
</comment>
<dbReference type="AlphaFoldDB" id="A0A3S1B5P8"/>
<keyword evidence="5" id="KW-1185">Reference proteome</keyword>
<proteinExistence type="predicted"/>
<name>A0A3S1B5P8_ELYCH</name>
<reference evidence="4 5" key="1">
    <citation type="submission" date="2019-01" db="EMBL/GenBank/DDBJ databases">
        <title>A draft genome assembly of the solar-powered sea slug Elysia chlorotica.</title>
        <authorList>
            <person name="Cai H."/>
            <person name="Li Q."/>
            <person name="Fang X."/>
            <person name="Li J."/>
            <person name="Curtis N.E."/>
            <person name="Altenburger A."/>
            <person name="Shibata T."/>
            <person name="Feng M."/>
            <person name="Maeda T."/>
            <person name="Schwartz J.A."/>
            <person name="Shigenobu S."/>
            <person name="Lundholm N."/>
            <person name="Nishiyama T."/>
            <person name="Yang H."/>
            <person name="Hasebe M."/>
            <person name="Li S."/>
            <person name="Pierce S.K."/>
            <person name="Wang J."/>
        </authorList>
    </citation>
    <scope>NUCLEOTIDE SEQUENCE [LARGE SCALE GENOMIC DNA]</scope>
    <source>
        <strain evidence="4">EC2010</strain>
        <tissue evidence="4">Whole organism of an adult</tissue>
    </source>
</reference>
<protein>
    <submittedName>
        <fullName evidence="4">Uncharacterized protein</fullName>
    </submittedName>
</protein>
<keyword evidence="2" id="KW-0472">Membrane</keyword>
<feature type="transmembrane region" description="Helical" evidence="2">
    <location>
        <begin position="141"/>
        <end position="163"/>
    </location>
</feature>
<keyword evidence="2" id="KW-1133">Transmembrane helix</keyword>
<dbReference type="EMBL" id="RQTK01000729">
    <property type="protein sequence ID" value="RUS75578.1"/>
    <property type="molecule type" value="Genomic_DNA"/>
</dbReference>
<evidence type="ECO:0000313" key="5">
    <source>
        <dbReference type="Proteomes" id="UP000271974"/>
    </source>
</evidence>
<evidence type="ECO:0000256" key="3">
    <source>
        <dbReference type="SAM" id="SignalP"/>
    </source>
</evidence>